<accession>A0A0R2ACH4</accession>
<dbReference type="Pfam" id="PF08876">
    <property type="entry name" value="DUF1836"/>
    <property type="match status" value="1"/>
</dbReference>
<dbReference type="PANTHER" id="PTHR40056:SF1">
    <property type="entry name" value="DUF1836 DOMAIN-CONTAINING PROTEIN"/>
    <property type="match status" value="1"/>
</dbReference>
<comment type="caution">
    <text evidence="1">The sequence shown here is derived from an EMBL/GenBank/DDBJ whole genome shotgun (WGS) entry which is preliminary data.</text>
</comment>
<gene>
    <name evidence="1" type="ORF">FC26_GL001002</name>
</gene>
<reference evidence="1 2" key="1">
    <citation type="journal article" date="2015" name="Genome Announc.">
        <title>Expanding the biotechnology potential of lactobacilli through comparative genomics of 213 strains and associated genera.</title>
        <authorList>
            <person name="Sun Z."/>
            <person name="Harris H.M."/>
            <person name="McCann A."/>
            <person name="Guo C."/>
            <person name="Argimon S."/>
            <person name="Zhang W."/>
            <person name="Yang X."/>
            <person name="Jeffery I.B."/>
            <person name="Cooney J.C."/>
            <person name="Kagawa T.F."/>
            <person name="Liu W."/>
            <person name="Song Y."/>
            <person name="Salvetti E."/>
            <person name="Wrobel A."/>
            <person name="Rasinkangas P."/>
            <person name="Parkhill J."/>
            <person name="Rea M.C."/>
            <person name="O'Sullivan O."/>
            <person name="Ritari J."/>
            <person name="Douillard F.P."/>
            <person name="Paul Ross R."/>
            <person name="Yang R."/>
            <person name="Briner A.E."/>
            <person name="Felis G.E."/>
            <person name="de Vos W.M."/>
            <person name="Barrangou R."/>
            <person name="Klaenhammer T.R."/>
            <person name="Caufield P.W."/>
            <person name="Cui Y."/>
            <person name="Zhang H."/>
            <person name="O'Toole P.W."/>
        </authorList>
    </citation>
    <scope>NUCLEOTIDE SEQUENCE [LARGE SCALE GENOMIC DNA]</scope>
    <source>
        <strain evidence="1 2">DSM 20634</strain>
    </source>
</reference>
<dbReference type="OrthoDB" id="3191472at2"/>
<evidence type="ECO:0000313" key="1">
    <source>
        <dbReference type="EMBL" id="KRM61931.1"/>
    </source>
</evidence>
<dbReference type="EMBL" id="AYYY01000014">
    <property type="protein sequence ID" value="KRM61931.1"/>
    <property type="molecule type" value="Genomic_DNA"/>
</dbReference>
<sequence>MGAMDDYQQWEESLLTTELPRWDQLPKFDLYMDQVVAFINTTLGKLEFEPVTASMINNYVKHKVVLAPVKKKYQSMQIADILVISLLKQNYSLDVIHSGINQVTKRNYPKQAYDHFIEMLEAGIREQQRPEMVGADQLNEKLLEVAVESIITGLKAKKLLKLMEREKA</sequence>
<dbReference type="RefSeq" id="WP_057777877.1">
    <property type="nucleotide sequence ID" value="NZ_AYYY01000014.1"/>
</dbReference>
<protein>
    <submittedName>
        <fullName evidence="1">BS ykrK family protein</fullName>
    </submittedName>
</protein>
<dbReference type="PANTHER" id="PTHR40056">
    <property type="entry name" value="HYPOTHETICAL CYTOSOLIC PROTEIN"/>
    <property type="match status" value="1"/>
</dbReference>
<dbReference type="PATRIC" id="fig|1423813.3.peg.1026"/>
<dbReference type="InterPro" id="IPR014975">
    <property type="entry name" value="DUF1836"/>
</dbReference>
<proteinExistence type="predicted"/>
<dbReference type="Proteomes" id="UP000051733">
    <property type="component" value="Unassembled WGS sequence"/>
</dbReference>
<keyword evidence="2" id="KW-1185">Reference proteome</keyword>
<dbReference type="STRING" id="1423813.FC26_GL001002"/>
<organism evidence="1 2">
    <name type="scientific">Paucilactobacillus vaccinostercus DSM 20634</name>
    <dbReference type="NCBI Taxonomy" id="1423813"/>
    <lineage>
        <taxon>Bacteria</taxon>
        <taxon>Bacillati</taxon>
        <taxon>Bacillota</taxon>
        <taxon>Bacilli</taxon>
        <taxon>Lactobacillales</taxon>
        <taxon>Lactobacillaceae</taxon>
        <taxon>Paucilactobacillus</taxon>
    </lineage>
</organism>
<evidence type="ECO:0000313" key="2">
    <source>
        <dbReference type="Proteomes" id="UP000051733"/>
    </source>
</evidence>
<name>A0A0R2ACH4_9LACO</name>
<dbReference type="AlphaFoldDB" id="A0A0R2ACH4"/>